<proteinExistence type="predicted"/>
<keyword evidence="2" id="KW-1133">Transmembrane helix</keyword>
<dbReference type="STRING" id="334253.SAMN04487943_102460"/>
<dbReference type="EMBL" id="FOTR01000002">
    <property type="protein sequence ID" value="SFL61443.1"/>
    <property type="molecule type" value="Genomic_DNA"/>
</dbReference>
<evidence type="ECO:0000256" key="2">
    <source>
        <dbReference type="SAM" id="Phobius"/>
    </source>
</evidence>
<reference evidence="4" key="1">
    <citation type="submission" date="2016-10" db="EMBL/GenBank/DDBJ databases">
        <authorList>
            <person name="Varghese N."/>
            <person name="Submissions S."/>
        </authorList>
    </citation>
    <scope>NUCLEOTIDE SEQUENCE [LARGE SCALE GENOMIC DNA]</scope>
    <source>
        <strain evidence="4">CGMCC 1.4250</strain>
    </source>
</reference>
<keyword evidence="1" id="KW-0175">Coiled coil</keyword>
<evidence type="ECO:0000256" key="1">
    <source>
        <dbReference type="SAM" id="Coils"/>
    </source>
</evidence>
<keyword evidence="2" id="KW-0472">Membrane</keyword>
<sequence length="288" mass="33020">MSIIKEILYAILPMIDCNSANKDVSNEQSSTWNKLLQRESLPDVEKFAVMDKKDAEYLINSIRDNISSLQDKAKVTAVAVTLAFSMVGGISSYMLNLKEKLYANEFLTGILVLFVIASCFYLIVSGYYSLLTLNSKPKYDFGRDDFEYISKLSTEEKKKKQRLIMMGEHYKMTTFQNTTLNNYVDCSNNNLRNALIALGIFFSLICISFALADDKPMKQEIQIKVMHEQQAQLIKDVKTEINTLQNQLNEIRITLKKDKIDINSFIKELDTKIDKIINANLQQNEQLD</sequence>
<keyword evidence="2" id="KW-0812">Transmembrane</keyword>
<dbReference type="OrthoDB" id="2966080at2"/>
<feature type="coiled-coil region" evidence="1">
    <location>
        <begin position="227"/>
        <end position="286"/>
    </location>
</feature>
<gene>
    <name evidence="3" type="ORF">SAMN04487943_102460</name>
</gene>
<name>A0A1I4J5H6_9BACI</name>
<dbReference type="RefSeq" id="WP_091482315.1">
    <property type="nucleotide sequence ID" value="NZ_FOTR01000002.1"/>
</dbReference>
<organism evidence="3 4">
    <name type="scientific">Gracilibacillus orientalis</name>
    <dbReference type="NCBI Taxonomy" id="334253"/>
    <lineage>
        <taxon>Bacteria</taxon>
        <taxon>Bacillati</taxon>
        <taxon>Bacillota</taxon>
        <taxon>Bacilli</taxon>
        <taxon>Bacillales</taxon>
        <taxon>Bacillaceae</taxon>
        <taxon>Gracilibacillus</taxon>
    </lineage>
</organism>
<feature type="transmembrane region" description="Helical" evidence="2">
    <location>
        <begin position="194"/>
        <end position="212"/>
    </location>
</feature>
<dbReference type="AlphaFoldDB" id="A0A1I4J5H6"/>
<protein>
    <submittedName>
        <fullName evidence="3">Uncharacterized protein</fullName>
    </submittedName>
</protein>
<dbReference type="Proteomes" id="UP000198565">
    <property type="component" value="Unassembled WGS sequence"/>
</dbReference>
<keyword evidence="4" id="KW-1185">Reference proteome</keyword>
<evidence type="ECO:0000313" key="3">
    <source>
        <dbReference type="EMBL" id="SFL61443.1"/>
    </source>
</evidence>
<accession>A0A1I4J5H6</accession>
<feature type="transmembrane region" description="Helical" evidence="2">
    <location>
        <begin position="75"/>
        <end position="95"/>
    </location>
</feature>
<feature type="transmembrane region" description="Helical" evidence="2">
    <location>
        <begin position="107"/>
        <end position="130"/>
    </location>
</feature>
<evidence type="ECO:0000313" key="4">
    <source>
        <dbReference type="Proteomes" id="UP000198565"/>
    </source>
</evidence>